<dbReference type="RefSeq" id="WP_117680144.1">
    <property type="nucleotide sequence ID" value="NZ_QSRJ01000012.1"/>
</dbReference>
<comment type="similarity">
    <text evidence="1 2">Belongs to the phD/YefM antitoxin family.</text>
</comment>
<protein>
    <recommendedName>
        <fullName evidence="2">Antitoxin</fullName>
    </recommendedName>
</protein>
<evidence type="ECO:0000313" key="4">
    <source>
        <dbReference type="Proteomes" id="UP000260943"/>
    </source>
</evidence>
<organism evidence="3 4">
    <name type="scientific">Collinsella tanakaei</name>
    <dbReference type="NCBI Taxonomy" id="626935"/>
    <lineage>
        <taxon>Bacteria</taxon>
        <taxon>Bacillati</taxon>
        <taxon>Actinomycetota</taxon>
        <taxon>Coriobacteriia</taxon>
        <taxon>Coriobacteriales</taxon>
        <taxon>Coriobacteriaceae</taxon>
        <taxon>Collinsella</taxon>
    </lineage>
</organism>
<sequence>MPAIIPVSDFRADIESVGRKTDAGEVVILTQNGRPRWAMVDYDEWNEASLQRELSFARSIRETERRELSGEMGTVEFDEVLAGIEARRAARTAAGR</sequence>
<comment type="caution">
    <text evidence="3">The sequence shown here is derived from an EMBL/GenBank/DDBJ whole genome shotgun (WGS) entry which is preliminary data.</text>
</comment>
<dbReference type="EMBL" id="QSRJ01000012">
    <property type="protein sequence ID" value="RGL08124.1"/>
    <property type="molecule type" value="Genomic_DNA"/>
</dbReference>
<proteinExistence type="inferred from homology"/>
<dbReference type="SUPFAM" id="SSF143120">
    <property type="entry name" value="YefM-like"/>
    <property type="match status" value="1"/>
</dbReference>
<dbReference type="AlphaFoldDB" id="A0A3E4QPG8"/>
<gene>
    <name evidence="3" type="ORF">DXC81_09330</name>
</gene>
<accession>A0A3E4QPG8</accession>
<evidence type="ECO:0000256" key="1">
    <source>
        <dbReference type="ARBA" id="ARBA00009981"/>
    </source>
</evidence>
<dbReference type="Pfam" id="PF02604">
    <property type="entry name" value="PhdYeFM_antitox"/>
    <property type="match status" value="1"/>
</dbReference>
<name>A0A3E4QPG8_9ACTN</name>
<comment type="function">
    <text evidence="2">Antitoxin component of a type II toxin-antitoxin (TA) system.</text>
</comment>
<reference evidence="3 4" key="1">
    <citation type="submission" date="2018-08" db="EMBL/GenBank/DDBJ databases">
        <title>A genome reference for cultivated species of the human gut microbiota.</title>
        <authorList>
            <person name="Zou Y."/>
            <person name="Xue W."/>
            <person name="Luo G."/>
        </authorList>
    </citation>
    <scope>NUCLEOTIDE SEQUENCE [LARGE SCALE GENOMIC DNA]</scope>
    <source>
        <strain evidence="3 4">TF08-14</strain>
    </source>
</reference>
<evidence type="ECO:0000256" key="2">
    <source>
        <dbReference type="RuleBase" id="RU362080"/>
    </source>
</evidence>
<dbReference type="InterPro" id="IPR006442">
    <property type="entry name" value="Antitoxin_Phd/YefM"/>
</dbReference>
<dbReference type="NCBIfam" id="TIGR01552">
    <property type="entry name" value="phd_fam"/>
    <property type="match status" value="1"/>
</dbReference>
<dbReference type="InterPro" id="IPR036165">
    <property type="entry name" value="YefM-like_sf"/>
</dbReference>
<evidence type="ECO:0000313" key="3">
    <source>
        <dbReference type="EMBL" id="RGL08124.1"/>
    </source>
</evidence>
<dbReference type="Proteomes" id="UP000260943">
    <property type="component" value="Unassembled WGS sequence"/>
</dbReference>